<reference evidence="5 6" key="1">
    <citation type="submission" date="2016-03" db="EMBL/GenBank/DDBJ databases">
        <title>Complete genome sequence of Shewanella psychrophila WP2, a deep sea bacterium isolated from west Pacific sediment.</title>
        <authorList>
            <person name="Xu G."/>
            <person name="Jian H."/>
        </authorList>
    </citation>
    <scope>NUCLEOTIDE SEQUENCE [LARGE SCALE GENOMIC DNA]</scope>
    <source>
        <strain evidence="5 6">WP2</strain>
    </source>
</reference>
<dbReference type="SUPFAM" id="SSF52821">
    <property type="entry name" value="Rhodanese/Cell cycle control phosphatase"/>
    <property type="match status" value="1"/>
</dbReference>
<dbReference type="InterPro" id="IPR001763">
    <property type="entry name" value="Rhodanese-like_dom"/>
</dbReference>
<comment type="similarity">
    <text evidence="3">Belongs to the GlpE family.</text>
</comment>
<dbReference type="SMART" id="SM00450">
    <property type="entry name" value="RHOD"/>
    <property type="match status" value="1"/>
</dbReference>
<comment type="subcellular location">
    <subcellularLocation>
        <location evidence="3">Cytoplasm</location>
    </subcellularLocation>
</comment>
<feature type="domain" description="Rhodanese" evidence="4">
    <location>
        <begin position="18"/>
        <end position="102"/>
    </location>
</feature>
<dbReference type="InterPro" id="IPR023695">
    <property type="entry name" value="Thiosulf_sulfurTrfase"/>
</dbReference>
<keyword evidence="6" id="KW-1185">Reference proteome</keyword>
<feature type="active site" description="Cysteine persulfide intermediate" evidence="3">
    <location>
        <position position="66"/>
    </location>
</feature>
<dbReference type="Pfam" id="PF00581">
    <property type="entry name" value="Rhodanese"/>
    <property type="match status" value="1"/>
</dbReference>
<dbReference type="InterPro" id="IPR050229">
    <property type="entry name" value="GlpE_sulfurtransferase"/>
</dbReference>
<dbReference type="KEGG" id="spsw:Sps_00141"/>
<dbReference type="RefSeq" id="WP_077750721.1">
    <property type="nucleotide sequence ID" value="NZ_CP014782.1"/>
</dbReference>
<name>A0A1S6HIL2_9GAMM</name>
<comment type="function">
    <text evidence="3">Transferase that catalyzes the transfer of sulfur from thiosulfate to thiophilic acceptors such as cyanide or dithiols. May function in a CysM-independent thiosulfate assimilation pathway by catalyzing the conversion of thiosulfate to sulfite, which can then be used for L-cysteine biosynthesis.</text>
</comment>
<dbReference type="Proteomes" id="UP000189545">
    <property type="component" value="Chromosome"/>
</dbReference>
<dbReference type="EC" id="2.8.1.1" evidence="3"/>
<dbReference type="InterPro" id="IPR036873">
    <property type="entry name" value="Rhodanese-like_dom_sf"/>
</dbReference>
<evidence type="ECO:0000256" key="1">
    <source>
        <dbReference type="ARBA" id="ARBA00022490"/>
    </source>
</evidence>
<dbReference type="GO" id="GO:0103041">
    <property type="term" value="F:thiosulfate-thioredoxin sulfurtransferase activity"/>
    <property type="evidence" value="ECO:0007669"/>
    <property type="project" value="RHEA"/>
</dbReference>
<evidence type="ECO:0000256" key="2">
    <source>
        <dbReference type="ARBA" id="ARBA00022679"/>
    </source>
</evidence>
<evidence type="ECO:0000313" key="5">
    <source>
        <dbReference type="EMBL" id="AQS35361.1"/>
    </source>
</evidence>
<comment type="catalytic activity">
    <reaction evidence="3">
        <text>thiosulfate + [thioredoxin]-dithiol = [thioredoxin]-disulfide + hydrogen sulfide + sulfite + 2 H(+)</text>
        <dbReference type="Rhea" id="RHEA:83859"/>
        <dbReference type="Rhea" id="RHEA-COMP:10698"/>
        <dbReference type="Rhea" id="RHEA-COMP:10700"/>
        <dbReference type="ChEBI" id="CHEBI:15378"/>
        <dbReference type="ChEBI" id="CHEBI:17359"/>
        <dbReference type="ChEBI" id="CHEBI:29919"/>
        <dbReference type="ChEBI" id="CHEBI:29950"/>
        <dbReference type="ChEBI" id="CHEBI:33542"/>
        <dbReference type="ChEBI" id="CHEBI:50058"/>
    </reaction>
</comment>
<dbReference type="PANTHER" id="PTHR43031:SF6">
    <property type="entry name" value="THIOSULFATE SULFURTRANSFERASE GLPE"/>
    <property type="match status" value="1"/>
</dbReference>
<dbReference type="NCBIfam" id="NF001195">
    <property type="entry name" value="PRK00162.1"/>
    <property type="match status" value="1"/>
</dbReference>
<dbReference type="PROSITE" id="PS50206">
    <property type="entry name" value="RHODANESE_3"/>
    <property type="match status" value="1"/>
</dbReference>
<dbReference type="STRING" id="225848.Sps_00141"/>
<accession>A0A1S6HIL2</accession>
<evidence type="ECO:0000313" key="6">
    <source>
        <dbReference type="Proteomes" id="UP000189545"/>
    </source>
</evidence>
<keyword evidence="2 3" id="KW-0808">Transferase</keyword>
<organism evidence="5 6">
    <name type="scientific">Shewanella psychrophila</name>
    <dbReference type="NCBI Taxonomy" id="225848"/>
    <lineage>
        <taxon>Bacteria</taxon>
        <taxon>Pseudomonadati</taxon>
        <taxon>Pseudomonadota</taxon>
        <taxon>Gammaproteobacteria</taxon>
        <taxon>Alteromonadales</taxon>
        <taxon>Shewanellaceae</taxon>
        <taxon>Shewanella</taxon>
    </lineage>
</organism>
<dbReference type="CDD" id="cd01444">
    <property type="entry name" value="GlpE_ST"/>
    <property type="match status" value="1"/>
</dbReference>
<proteinExistence type="inferred from homology"/>
<evidence type="ECO:0000259" key="4">
    <source>
        <dbReference type="PROSITE" id="PS50206"/>
    </source>
</evidence>
<keyword evidence="1 3" id="KW-0963">Cytoplasm</keyword>
<dbReference type="EMBL" id="CP014782">
    <property type="protein sequence ID" value="AQS35361.1"/>
    <property type="molecule type" value="Genomic_DNA"/>
</dbReference>
<dbReference type="AlphaFoldDB" id="A0A1S6HIL2"/>
<gene>
    <name evidence="3" type="primary">glpE</name>
    <name evidence="5" type="ORF">Sps_00141</name>
</gene>
<dbReference type="GO" id="GO:0005737">
    <property type="term" value="C:cytoplasm"/>
    <property type="evidence" value="ECO:0007669"/>
    <property type="project" value="UniProtKB-SubCell"/>
</dbReference>
<dbReference type="HAMAP" id="MF_01009">
    <property type="entry name" value="Thiosulf_sulfurtr"/>
    <property type="match status" value="1"/>
</dbReference>
<dbReference type="OrthoDB" id="9811849at2"/>
<protein>
    <recommendedName>
        <fullName evidence="3">Thiosulfate sulfurtransferase GlpE</fullName>
        <ecNumber evidence="3">2.8.1.1</ecNumber>
    </recommendedName>
</protein>
<dbReference type="PANTHER" id="PTHR43031">
    <property type="entry name" value="FAD-DEPENDENT OXIDOREDUCTASE"/>
    <property type="match status" value="1"/>
</dbReference>
<comment type="catalytic activity">
    <reaction evidence="3">
        <text>thiosulfate + hydrogen cyanide = thiocyanate + sulfite + 2 H(+)</text>
        <dbReference type="Rhea" id="RHEA:16881"/>
        <dbReference type="ChEBI" id="CHEBI:15378"/>
        <dbReference type="ChEBI" id="CHEBI:17359"/>
        <dbReference type="ChEBI" id="CHEBI:18022"/>
        <dbReference type="ChEBI" id="CHEBI:18407"/>
        <dbReference type="ChEBI" id="CHEBI:33542"/>
        <dbReference type="EC" id="2.8.1.1"/>
    </reaction>
</comment>
<evidence type="ECO:0000256" key="3">
    <source>
        <dbReference type="HAMAP-Rule" id="MF_01009"/>
    </source>
</evidence>
<dbReference type="GO" id="GO:0004792">
    <property type="term" value="F:thiosulfate-cyanide sulfurtransferase activity"/>
    <property type="evidence" value="ECO:0007669"/>
    <property type="project" value="UniProtKB-UniRule"/>
</dbReference>
<sequence>MSNFQHFSVNQLIQLSESNADIQIVDIRDAASFASGHVEGSVNLNNENLASFVAEADMDQPLIVVCYHGISSQGAAQYLGEQGFDDVYSLDGGYQAWHEAHA</sequence>
<dbReference type="Gene3D" id="3.40.250.10">
    <property type="entry name" value="Rhodanese-like domain"/>
    <property type="match status" value="1"/>
</dbReference>